<comment type="function">
    <text evidence="9">Involved in protein export. Participates in an early event of protein translocation.</text>
</comment>
<keyword evidence="9" id="KW-1003">Cell membrane</keyword>
<protein>
    <recommendedName>
        <fullName evidence="9">Protein-export membrane protein SecG</fullName>
    </recommendedName>
</protein>
<dbReference type="NCBIfam" id="TIGR00810">
    <property type="entry name" value="secG"/>
    <property type="match status" value="1"/>
</dbReference>
<keyword evidence="11" id="KW-1185">Reference proteome</keyword>
<proteinExistence type="inferred from homology"/>
<dbReference type="STRING" id="290054.SAMN02745114_01589"/>
<name>A0A1T4NFS7_9FIRM</name>
<evidence type="ECO:0000256" key="8">
    <source>
        <dbReference type="ARBA" id="ARBA00023136"/>
    </source>
</evidence>
<evidence type="ECO:0000256" key="9">
    <source>
        <dbReference type="RuleBase" id="RU365087"/>
    </source>
</evidence>
<evidence type="ECO:0000256" key="1">
    <source>
        <dbReference type="ARBA" id="ARBA00004141"/>
    </source>
</evidence>
<evidence type="ECO:0000256" key="2">
    <source>
        <dbReference type="ARBA" id="ARBA00008445"/>
    </source>
</evidence>
<gene>
    <name evidence="10" type="ORF">SAMN02745114_01589</name>
</gene>
<dbReference type="InterPro" id="IPR023298">
    <property type="entry name" value="ATPase_P-typ_TM_dom_sf"/>
</dbReference>
<evidence type="ECO:0000256" key="7">
    <source>
        <dbReference type="ARBA" id="ARBA00023010"/>
    </source>
</evidence>
<keyword evidence="8 9" id="KW-0472">Membrane</keyword>
<organism evidence="10 11">
    <name type="scientific">Eubacterium coprostanoligenes</name>
    <dbReference type="NCBI Taxonomy" id="290054"/>
    <lineage>
        <taxon>Bacteria</taxon>
        <taxon>Bacillati</taxon>
        <taxon>Bacillota</taxon>
        <taxon>Clostridia</taxon>
        <taxon>Eubacteriales</taxon>
        <taxon>Eubacteriaceae</taxon>
        <taxon>Eubacterium</taxon>
    </lineage>
</organism>
<dbReference type="EMBL" id="FUWW01000022">
    <property type="protein sequence ID" value="SJZ78074.1"/>
    <property type="molecule type" value="Genomic_DNA"/>
</dbReference>
<keyword evidence="3 9" id="KW-0813">Transport</keyword>
<dbReference type="OrthoDB" id="1708246at2"/>
<dbReference type="SUPFAM" id="SSF81665">
    <property type="entry name" value="Calcium ATPase, transmembrane domain M"/>
    <property type="match status" value="1"/>
</dbReference>
<accession>A0A1T4NFS7</accession>
<evidence type="ECO:0000313" key="10">
    <source>
        <dbReference type="EMBL" id="SJZ78074.1"/>
    </source>
</evidence>
<sequence length="82" mass="9143">MLWYHYVFGAVLIVASIIITVVVLMQEGRSSNLSGVIGGSSESYGSKSKGMTNEKKLERVTKWFIAFFFVLVLAAFLVFLFV</sequence>
<dbReference type="GO" id="GO:0015450">
    <property type="term" value="F:protein-transporting ATPase activity"/>
    <property type="evidence" value="ECO:0007669"/>
    <property type="project" value="UniProtKB-UniRule"/>
</dbReference>
<keyword evidence="4 9" id="KW-0812">Transmembrane</keyword>
<feature type="transmembrane region" description="Helical" evidence="9">
    <location>
        <begin position="6"/>
        <end position="25"/>
    </location>
</feature>
<dbReference type="RefSeq" id="WP_078769027.1">
    <property type="nucleotide sequence ID" value="NZ_FUWW01000022.1"/>
</dbReference>
<dbReference type="GO" id="GO:0005886">
    <property type="term" value="C:plasma membrane"/>
    <property type="evidence" value="ECO:0007669"/>
    <property type="project" value="UniProtKB-SubCell"/>
</dbReference>
<dbReference type="GO" id="GO:0009306">
    <property type="term" value="P:protein secretion"/>
    <property type="evidence" value="ECO:0007669"/>
    <property type="project" value="UniProtKB-UniRule"/>
</dbReference>
<comment type="similarity">
    <text evidence="2 9">Belongs to the SecG family.</text>
</comment>
<feature type="transmembrane region" description="Helical" evidence="9">
    <location>
        <begin position="63"/>
        <end position="81"/>
    </location>
</feature>
<dbReference type="InterPro" id="IPR004692">
    <property type="entry name" value="SecG"/>
</dbReference>
<evidence type="ECO:0000256" key="4">
    <source>
        <dbReference type="ARBA" id="ARBA00022692"/>
    </source>
</evidence>
<dbReference type="AlphaFoldDB" id="A0A1T4NFS7"/>
<dbReference type="Proteomes" id="UP000190657">
    <property type="component" value="Unassembled WGS sequence"/>
</dbReference>
<keyword evidence="7 9" id="KW-0811">Translocation</keyword>
<evidence type="ECO:0000313" key="11">
    <source>
        <dbReference type="Proteomes" id="UP000190657"/>
    </source>
</evidence>
<reference evidence="10 11" key="1">
    <citation type="submission" date="2017-02" db="EMBL/GenBank/DDBJ databases">
        <authorList>
            <person name="Peterson S.W."/>
        </authorList>
    </citation>
    <scope>NUCLEOTIDE SEQUENCE [LARGE SCALE GENOMIC DNA]</scope>
    <source>
        <strain evidence="10 11">ATCC 51222</strain>
    </source>
</reference>
<evidence type="ECO:0000256" key="6">
    <source>
        <dbReference type="ARBA" id="ARBA00022989"/>
    </source>
</evidence>
<evidence type="ECO:0000256" key="3">
    <source>
        <dbReference type="ARBA" id="ARBA00022448"/>
    </source>
</evidence>
<keyword evidence="6 9" id="KW-1133">Transmembrane helix</keyword>
<comment type="subcellular location">
    <subcellularLocation>
        <location evidence="9">Cell membrane</location>
        <topology evidence="9">Multi-pass membrane protein</topology>
    </subcellularLocation>
    <subcellularLocation>
        <location evidence="1">Membrane</location>
        <topology evidence="1">Multi-pass membrane protein</topology>
    </subcellularLocation>
</comment>
<evidence type="ECO:0000256" key="5">
    <source>
        <dbReference type="ARBA" id="ARBA00022927"/>
    </source>
</evidence>
<dbReference type="Pfam" id="PF03840">
    <property type="entry name" value="SecG"/>
    <property type="match status" value="1"/>
</dbReference>
<keyword evidence="5 9" id="KW-0653">Protein transport</keyword>